<keyword evidence="7" id="KW-0547">Nucleotide-binding</keyword>
<dbReference type="EC" id="2.7.1.50" evidence="4"/>
<dbReference type="InterPro" id="IPR029056">
    <property type="entry name" value="Ribokinase-like"/>
</dbReference>
<dbReference type="GO" id="GO:0004417">
    <property type="term" value="F:hydroxyethylthiazole kinase activity"/>
    <property type="evidence" value="ECO:0007669"/>
    <property type="project" value="UniProtKB-EC"/>
</dbReference>
<keyword evidence="11" id="KW-0784">Thiamine biosynthesis</keyword>
<evidence type="ECO:0000256" key="2">
    <source>
        <dbReference type="ARBA" id="ARBA00001946"/>
    </source>
</evidence>
<dbReference type="RefSeq" id="WP_008902343.1">
    <property type="nucleotide sequence ID" value="NZ_GL397071.1"/>
</dbReference>
<dbReference type="AlphaFoldDB" id="E0NN29"/>
<dbReference type="EMBL" id="AEEH01000048">
    <property type="protein sequence ID" value="EFM24702.1"/>
    <property type="molecule type" value="Genomic_DNA"/>
</dbReference>
<keyword evidence="8 12" id="KW-0418">Kinase</keyword>
<evidence type="ECO:0000313" key="13">
    <source>
        <dbReference type="Proteomes" id="UP000003280"/>
    </source>
</evidence>
<evidence type="ECO:0000256" key="4">
    <source>
        <dbReference type="ARBA" id="ARBA00012129"/>
    </source>
</evidence>
<evidence type="ECO:0000256" key="8">
    <source>
        <dbReference type="ARBA" id="ARBA00022777"/>
    </source>
</evidence>
<gene>
    <name evidence="12" type="primary">thiM</name>
    <name evidence="12" type="ORF">HMPREF9225_1568</name>
</gene>
<proteinExistence type="predicted"/>
<evidence type="ECO:0000256" key="11">
    <source>
        <dbReference type="ARBA" id="ARBA00022977"/>
    </source>
</evidence>
<dbReference type="UniPathway" id="UPA00060">
    <property type="reaction ID" value="UER00139"/>
</dbReference>
<name>E0NN29_9FIRM</name>
<evidence type="ECO:0000256" key="7">
    <source>
        <dbReference type="ARBA" id="ARBA00022741"/>
    </source>
</evidence>
<dbReference type="InterPro" id="IPR000417">
    <property type="entry name" value="Hyethyz_kinase"/>
</dbReference>
<dbReference type="Gene3D" id="3.40.1190.20">
    <property type="match status" value="1"/>
</dbReference>
<dbReference type="OrthoDB" id="9778146at2"/>
<keyword evidence="13" id="KW-1185">Reference proteome</keyword>
<evidence type="ECO:0000256" key="1">
    <source>
        <dbReference type="ARBA" id="ARBA00001771"/>
    </source>
</evidence>
<dbReference type="SUPFAM" id="SSF53613">
    <property type="entry name" value="Ribokinase-like"/>
    <property type="match status" value="1"/>
</dbReference>
<evidence type="ECO:0000256" key="10">
    <source>
        <dbReference type="ARBA" id="ARBA00022842"/>
    </source>
</evidence>
<evidence type="ECO:0000256" key="3">
    <source>
        <dbReference type="ARBA" id="ARBA00004868"/>
    </source>
</evidence>
<dbReference type="PIRSF" id="PIRSF000513">
    <property type="entry name" value="Thz_kinase"/>
    <property type="match status" value="1"/>
</dbReference>
<keyword evidence="6" id="KW-0479">Metal-binding</keyword>
<comment type="catalytic activity">
    <reaction evidence="1">
        <text>5-(2-hydroxyethyl)-4-methylthiazole + ATP = 4-methyl-5-(2-phosphooxyethyl)-thiazole + ADP + H(+)</text>
        <dbReference type="Rhea" id="RHEA:24212"/>
        <dbReference type="ChEBI" id="CHEBI:15378"/>
        <dbReference type="ChEBI" id="CHEBI:17957"/>
        <dbReference type="ChEBI" id="CHEBI:30616"/>
        <dbReference type="ChEBI" id="CHEBI:58296"/>
        <dbReference type="ChEBI" id="CHEBI:456216"/>
        <dbReference type="EC" id="2.7.1.50"/>
    </reaction>
</comment>
<accession>E0NN29</accession>
<dbReference type="STRING" id="862517.HMPREF9225_1568"/>
<comment type="cofactor">
    <cofactor evidence="2">
        <name>Mg(2+)</name>
        <dbReference type="ChEBI" id="CHEBI:18420"/>
    </cofactor>
</comment>
<dbReference type="HOGENOM" id="CLU_019943_0_1_9"/>
<evidence type="ECO:0000256" key="9">
    <source>
        <dbReference type="ARBA" id="ARBA00022840"/>
    </source>
</evidence>
<dbReference type="PRINTS" id="PR01099">
    <property type="entry name" value="HYETHTZKNASE"/>
</dbReference>
<dbReference type="GO" id="GO:0000287">
    <property type="term" value="F:magnesium ion binding"/>
    <property type="evidence" value="ECO:0007669"/>
    <property type="project" value="InterPro"/>
</dbReference>
<dbReference type="Proteomes" id="UP000003280">
    <property type="component" value="Unassembled WGS sequence"/>
</dbReference>
<dbReference type="GO" id="GO:0009228">
    <property type="term" value="P:thiamine biosynthetic process"/>
    <property type="evidence" value="ECO:0007669"/>
    <property type="project" value="UniProtKB-KW"/>
</dbReference>
<evidence type="ECO:0000256" key="5">
    <source>
        <dbReference type="ARBA" id="ARBA00022679"/>
    </source>
</evidence>
<keyword evidence="5 12" id="KW-0808">Transferase</keyword>
<evidence type="ECO:0000256" key="6">
    <source>
        <dbReference type="ARBA" id="ARBA00022723"/>
    </source>
</evidence>
<protein>
    <recommendedName>
        <fullName evidence="4">hydroxyethylthiazole kinase</fullName>
        <ecNumber evidence="4">2.7.1.50</ecNumber>
    </recommendedName>
</protein>
<reference evidence="12 13" key="1">
    <citation type="submission" date="2010-07" db="EMBL/GenBank/DDBJ databases">
        <authorList>
            <person name="Muzny D."/>
            <person name="Qin X."/>
            <person name="Deng J."/>
            <person name="Jiang H."/>
            <person name="Liu Y."/>
            <person name="Qu J."/>
            <person name="Song X.-Z."/>
            <person name="Zhang L."/>
            <person name="Thornton R."/>
            <person name="Coyle M."/>
            <person name="Francisco L."/>
            <person name="Jackson L."/>
            <person name="Javaid M."/>
            <person name="Korchina V."/>
            <person name="Kovar C."/>
            <person name="Mata R."/>
            <person name="Mathew T."/>
            <person name="Ngo R."/>
            <person name="Nguyen L."/>
            <person name="Nguyen N."/>
            <person name="Okwuonu G."/>
            <person name="Ongeri F."/>
            <person name="Pham C."/>
            <person name="Simmons D."/>
            <person name="Wilczek-Boney K."/>
            <person name="Hale W."/>
            <person name="Jakkamsetti A."/>
            <person name="Pham P."/>
            <person name="Ruth R."/>
            <person name="San Lucas F."/>
            <person name="Warren J."/>
            <person name="Zhang J."/>
            <person name="Zhao Z."/>
            <person name="Zhou C."/>
            <person name="Zhu D."/>
            <person name="Lee S."/>
            <person name="Bess C."/>
            <person name="Blankenburg K."/>
            <person name="Forbes L."/>
            <person name="Fu Q."/>
            <person name="Gubbala S."/>
            <person name="Hirani K."/>
            <person name="Jayaseelan J.C."/>
            <person name="Lara F."/>
            <person name="Munidasa M."/>
            <person name="Palculict T."/>
            <person name="Patil S."/>
            <person name="Pu L.-L."/>
            <person name="Saada N."/>
            <person name="Tang L."/>
            <person name="Weissenberger G."/>
            <person name="Zhu Y."/>
            <person name="Hemphill L."/>
            <person name="Shang Y."/>
            <person name="Youmans B."/>
            <person name="Ayvaz T."/>
            <person name="Ross M."/>
            <person name="Santibanez J."/>
            <person name="Aqrawi P."/>
            <person name="Gross S."/>
            <person name="Joshi V."/>
            <person name="Fowler G."/>
            <person name="Nazareth L."/>
            <person name="Reid J."/>
            <person name="Worley K."/>
            <person name="Petrosino J."/>
            <person name="Highlander S."/>
            <person name="Gibbs R."/>
        </authorList>
    </citation>
    <scope>NUCLEOTIDE SEQUENCE [LARGE SCALE GENOMIC DNA]</scope>
    <source>
        <strain evidence="12 13">ATCC BAA-1640</strain>
    </source>
</reference>
<dbReference type="Pfam" id="PF02110">
    <property type="entry name" value="HK"/>
    <property type="match status" value="1"/>
</dbReference>
<dbReference type="GO" id="GO:0009229">
    <property type="term" value="P:thiamine diphosphate biosynthetic process"/>
    <property type="evidence" value="ECO:0007669"/>
    <property type="project" value="UniProtKB-UniPathway"/>
</dbReference>
<organism evidence="12 13">
    <name type="scientific">Peptoniphilus duerdenii ATCC BAA-1640</name>
    <dbReference type="NCBI Taxonomy" id="862517"/>
    <lineage>
        <taxon>Bacteria</taxon>
        <taxon>Bacillati</taxon>
        <taxon>Bacillota</taxon>
        <taxon>Tissierellia</taxon>
        <taxon>Tissierellales</taxon>
        <taxon>Peptoniphilaceae</taxon>
        <taxon>Peptoniphilus</taxon>
    </lineage>
</organism>
<evidence type="ECO:0000313" key="12">
    <source>
        <dbReference type="EMBL" id="EFM24702.1"/>
    </source>
</evidence>
<comment type="pathway">
    <text evidence="3">Cofactor biosynthesis; thiamine diphosphate biosynthesis; 4-methyl-5-(2-phosphoethyl)-thiazole from 5-(2-hydroxyethyl)-4-methylthiazole: step 1/1.</text>
</comment>
<keyword evidence="10" id="KW-0460">Magnesium</keyword>
<dbReference type="GO" id="GO:0005524">
    <property type="term" value="F:ATP binding"/>
    <property type="evidence" value="ECO:0007669"/>
    <property type="project" value="UniProtKB-KW"/>
</dbReference>
<dbReference type="eggNOG" id="COG2145">
    <property type="taxonomic scope" value="Bacteria"/>
</dbReference>
<keyword evidence="9" id="KW-0067">ATP-binding</keyword>
<comment type="caution">
    <text evidence="12">The sequence shown here is derived from an EMBL/GenBank/DDBJ whole genome shotgun (WGS) entry which is preliminary data.</text>
</comment>
<sequence length="269" mass="30016">MKNLKELFEIRKNLKKDKKLVHSIVSKIGVFEICNFTLATGARIICADAIEEVEEVTKNADSLTISLANINKTRFESQKSALESAKQNNKPVSIDVVGVGISDFRRNILNELFKIKIPEVIKGNFTEIESLYKGYKTIGIDELENDSNDIFYKKSVVKELSKKLNSVVLATGEVDIISNGEEVVTISNGSDFMPQIVATGCILNSIIGAYLTELDPLNAAIISVLLFDISGEISKGSSPIERFINMQSVFYNLDYETVKDKMRLEYEKI</sequence>